<dbReference type="SUPFAM" id="SSF158682">
    <property type="entry name" value="TerB-like"/>
    <property type="match status" value="1"/>
</dbReference>
<dbReference type="RefSeq" id="WP_165490746.1">
    <property type="nucleotide sequence ID" value="NZ_JBHSUS010000001.1"/>
</dbReference>
<comment type="caution">
    <text evidence="2">The sequence shown here is derived from an EMBL/GenBank/DDBJ whole genome shotgun (WGS) entry which is preliminary data.</text>
</comment>
<evidence type="ECO:0000259" key="1">
    <source>
        <dbReference type="Pfam" id="PF05099"/>
    </source>
</evidence>
<reference evidence="3" key="1">
    <citation type="journal article" date="2019" name="Int. J. Syst. Evol. Microbiol.">
        <title>The Global Catalogue of Microorganisms (GCM) 10K type strain sequencing project: providing services to taxonomists for standard genome sequencing and annotation.</title>
        <authorList>
            <consortium name="The Broad Institute Genomics Platform"/>
            <consortium name="The Broad Institute Genome Sequencing Center for Infectious Disease"/>
            <person name="Wu L."/>
            <person name="Ma J."/>
        </authorList>
    </citation>
    <scope>NUCLEOTIDE SEQUENCE [LARGE SCALE GENOMIC DNA]</scope>
    <source>
        <strain evidence="3">CGMCC 1.16031</strain>
    </source>
</reference>
<name>A0ABW1XLG3_9ALTE</name>
<proteinExistence type="predicted"/>
<keyword evidence="3" id="KW-1185">Reference proteome</keyword>
<dbReference type="Proteomes" id="UP001596364">
    <property type="component" value="Unassembled WGS sequence"/>
</dbReference>
<dbReference type="EMBL" id="JBHSUS010000001">
    <property type="protein sequence ID" value="MFC6440441.1"/>
    <property type="molecule type" value="Genomic_DNA"/>
</dbReference>
<evidence type="ECO:0000313" key="3">
    <source>
        <dbReference type="Proteomes" id="UP001596364"/>
    </source>
</evidence>
<dbReference type="CDD" id="cd07313">
    <property type="entry name" value="terB_like_2"/>
    <property type="match status" value="1"/>
</dbReference>
<organism evidence="2 3">
    <name type="scientific">Pseudobowmanella zhangzhouensis</name>
    <dbReference type="NCBI Taxonomy" id="1537679"/>
    <lineage>
        <taxon>Bacteria</taxon>
        <taxon>Pseudomonadati</taxon>
        <taxon>Pseudomonadota</taxon>
        <taxon>Gammaproteobacteria</taxon>
        <taxon>Alteromonadales</taxon>
        <taxon>Alteromonadaceae</taxon>
    </lineage>
</organism>
<evidence type="ECO:0000313" key="2">
    <source>
        <dbReference type="EMBL" id="MFC6440441.1"/>
    </source>
</evidence>
<dbReference type="InterPro" id="IPR007791">
    <property type="entry name" value="DjlA_N"/>
</dbReference>
<gene>
    <name evidence="2" type="ORF">ACFP85_09815</name>
</gene>
<feature type="domain" description="Co-chaperone DjlA N-terminal" evidence="1">
    <location>
        <begin position="25"/>
        <end position="141"/>
    </location>
</feature>
<dbReference type="Gene3D" id="1.10.3680.10">
    <property type="entry name" value="TerB-like"/>
    <property type="match status" value="1"/>
</dbReference>
<sequence length="152" mass="17485">MIARLKTWLESQFQHAEQHHSLSTQMATAVLFFEVIRSDHKVGEDELSMLRKLLHDAWGVAQDELDALIQDARQHADEALDMVRFTRVINAHFSHEQKRELLTGLWKLAYADAHLDGHEDWAIRKIADLLYLNHSDFIQTKLEATSGADDAN</sequence>
<accession>A0ABW1XLG3</accession>
<dbReference type="InterPro" id="IPR029024">
    <property type="entry name" value="TerB-like"/>
</dbReference>
<dbReference type="Pfam" id="PF05099">
    <property type="entry name" value="TerB"/>
    <property type="match status" value="1"/>
</dbReference>
<protein>
    <submittedName>
        <fullName evidence="2">TerB family tellurite resistance protein</fullName>
    </submittedName>
</protein>